<dbReference type="Proteomes" id="UP000321485">
    <property type="component" value="Unassembled WGS sequence"/>
</dbReference>
<dbReference type="InterPro" id="IPR016155">
    <property type="entry name" value="Mopterin_synth/thiamin_S_b"/>
</dbReference>
<accession>A0A561XF60</accession>
<dbReference type="GeneID" id="51112759"/>
<dbReference type="RefSeq" id="WP_146871890.1">
    <property type="nucleotide sequence ID" value="NZ_VJWE01000016.1"/>
</dbReference>
<comment type="similarity">
    <text evidence="1 2">Belongs to the UPF0125 (RnfH) family.</text>
</comment>
<reference evidence="3 4" key="1">
    <citation type="journal article" date="2015" name="Stand. Genomic Sci.">
        <title>Genomic Encyclopedia of Bacterial and Archaeal Type Strains, Phase III: the genomes of soil and plant-associated and newly described type strains.</title>
        <authorList>
            <person name="Whitman W.B."/>
            <person name="Woyke T."/>
            <person name="Klenk H.P."/>
            <person name="Zhou Y."/>
            <person name="Lilburn T.G."/>
            <person name="Beck B.J."/>
            <person name="De Vos P."/>
            <person name="Vandamme P."/>
            <person name="Eisen J.A."/>
            <person name="Garrity G."/>
            <person name="Hugenholtz P."/>
            <person name="Kyrpides N.C."/>
        </authorList>
    </citation>
    <scope>NUCLEOTIDE SEQUENCE [LARGE SCALE GENOMIC DNA]</scope>
    <source>
        <strain evidence="3 4">DSM 64</strain>
    </source>
</reference>
<evidence type="ECO:0000313" key="3">
    <source>
        <dbReference type="EMBL" id="TWG34712.1"/>
    </source>
</evidence>
<evidence type="ECO:0000313" key="4">
    <source>
        <dbReference type="Proteomes" id="UP000321485"/>
    </source>
</evidence>
<organism evidence="3 4">
    <name type="scientific">Acidovorax delafieldii</name>
    <name type="common">Pseudomonas delafieldii</name>
    <dbReference type="NCBI Taxonomy" id="47920"/>
    <lineage>
        <taxon>Bacteria</taxon>
        <taxon>Pseudomonadati</taxon>
        <taxon>Pseudomonadota</taxon>
        <taxon>Betaproteobacteria</taxon>
        <taxon>Burkholderiales</taxon>
        <taxon>Comamonadaceae</taxon>
        <taxon>Acidovorax</taxon>
    </lineage>
</organism>
<comment type="caution">
    <text evidence="3">The sequence shown here is derived from an EMBL/GenBank/DDBJ whole genome shotgun (WGS) entry which is preliminary data.</text>
</comment>
<dbReference type="EMBL" id="VJWE01000016">
    <property type="protein sequence ID" value="TWG34712.1"/>
    <property type="molecule type" value="Genomic_DNA"/>
</dbReference>
<proteinExistence type="inferred from homology"/>
<sequence>MAEVGEGASATIGITVVVCLAPREVREWTLDLPVGATVADALHASCGMATLSALEEGGAPCVGIWGRAANLDVVLQPQDRVEIYRPLKVDPKVARRERFARQGARTTGLFARRRPGGKSGY</sequence>
<dbReference type="AlphaFoldDB" id="A0A561XF60"/>
<protein>
    <recommendedName>
        <fullName evidence="2">UPF0125 protein ATF69_3717</fullName>
    </recommendedName>
</protein>
<dbReference type="PANTHER" id="PTHR37483:SF1">
    <property type="entry name" value="UPF0125 PROTEIN RATB"/>
    <property type="match status" value="1"/>
</dbReference>
<evidence type="ECO:0000256" key="2">
    <source>
        <dbReference type="HAMAP-Rule" id="MF_00460"/>
    </source>
</evidence>
<dbReference type="SUPFAM" id="SSF54285">
    <property type="entry name" value="MoaD/ThiS"/>
    <property type="match status" value="1"/>
</dbReference>
<dbReference type="HAMAP" id="MF_00460">
    <property type="entry name" value="UPF0125_RnfH"/>
    <property type="match status" value="1"/>
</dbReference>
<dbReference type="PANTHER" id="PTHR37483">
    <property type="entry name" value="UPF0125 PROTEIN RATB"/>
    <property type="match status" value="1"/>
</dbReference>
<gene>
    <name evidence="3" type="ORF">ATF69_3717</name>
</gene>
<dbReference type="Pfam" id="PF03658">
    <property type="entry name" value="Ub-RnfH"/>
    <property type="match status" value="1"/>
</dbReference>
<dbReference type="Gene3D" id="3.10.20.280">
    <property type="entry name" value="RnfH-like"/>
    <property type="match status" value="1"/>
</dbReference>
<evidence type="ECO:0000256" key="1">
    <source>
        <dbReference type="ARBA" id="ARBA00010645"/>
    </source>
</evidence>
<dbReference type="InterPro" id="IPR005346">
    <property type="entry name" value="RnfH"/>
</dbReference>
<dbReference type="InterPro" id="IPR037021">
    <property type="entry name" value="RnfH_sf"/>
</dbReference>
<name>A0A561XF60_ACIDE</name>